<evidence type="ECO:0000259" key="6">
    <source>
        <dbReference type="Pfam" id="PF00551"/>
    </source>
</evidence>
<dbReference type="Proteomes" id="UP001378956">
    <property type="component" value="Unassembled WGS sequence"/>
</dbReference>
<dbReference type="RefSeq" id="WP_337716366.1">
    <property type="nucleotide sequence ID" value="NZ_JBBEUB010000003.1"/>
</dbReference>
<feature type="binding site" evidence="5">
    <location>
        <begin position="108"/>
        <end position="111"/>
    </location>
    <ligand>
        <name>(6S)-5,6,7,8-tetrahydrofolate</name>
        <dbReference type="ChEBI" id="CHEBI:57453"/>
    </ligand>
</feature>
<proteinExistence type="inferred from homology"/>
<dbReference type="InterPro" id="IPR002376">
    <property type="entry name" value="Formyl_transf_N"/>
</dbReference>
<organism evidence="8 9">
    <name type="scientific">Pedobacter panaciterrae</name>
    <dbReference type="NCBI Taxonomy" id="363849"/>
    <lineage>
        <taxon>Bacteria</taxon>
        <taxon>Pseudomonadati</taxon>
        <taxon>Bacteroidota</taxon>
        <taxon>Sphingobacteriia</taxon>
        <taxon>Sphingobacteriales</taxon>
        <taxon>Sphingobacteriaceae</taxon>
        <taxon>Pedobacter</taxon>
    </lineage>
</organism>
<dbReference type="SUPFAM" id="SSF53328">
    <property type="entry name" value="Formyltransferase"/>
    <property type="match status" value="1"/>
</dbReference>
<dbReference type="HAMAP" id="MF_00182">
    <property type="entry name" value="Formyl_trans"/>
    <property type="match status" value="1"/>
</dbReference>
<dbReference type="CDD" id="cd08704">
    <property type="entry name" value="Met_tRNA_FMT_C"/>
    <property type="match status" value="1"/>
</dbReference>
<accession>A0ABU8NNP0</accession>
<dbReference type="InterPro" id="IPR005794">
    <property type="entry name" value="Fmt"/>
</dbReference>
<evidence type="ECO:0000259" key="7">
    <source>
        <dbReference type="Pfam" id="PF02911"/>
    </source>
</evidence>
<dbReference type="InterPro" id="IPR011034">
    <property type="entry name" value="Formyl_transferase-like_C_sf"/>
</dbReference>
<dbReference type="InterPro" id="IPR036477">
    <property type="entry name" value="Formyl_transf_N_sf"/>
</dbReference>
<dbReference type="EC" id="2.1.2.9" evidence="2 5"/>
<evidence type="ECO:0000313" key="9">
    <source>
        <dbReference type="Proteomes" id="UP001378956"/>
    </source>
</evidence>
<dbReference type="Pfam" id="PF02911">
    <property type="entry name" value="Formyl_trans_C"/>
    <property type="match status" value="1"/>
</dbReference>
<sequence>MKIVFMGTPDFAVASLNALVEAGFDVVGVVTAADKPAGRGQKLHESAVKQYAVSKGIKVLQPLKLKDPLFIDELKSLNADLQVVVAFRMLPEMVWNMPAKGTINLHASLLPQYRGAAPINHAIINGEKESGVTTFFLKHEIDTGDVIFSEGVSINNDDTAGDLHDKLMNVGAGLLVKTVKAIEAGNYTEQPQPQSDELKHAPKIFKEHCLIDWNLSGDKIYNLIRGLSPYPTAFTKLNDKTLKVFKAEFEEKEPGISPGSFLSDGKTYLKFAARDGFIKFTDLQYEGKKRMQVDEFLRGMRL</sequence>
<dbReference type="EMBL" id="JBBEUB010000003">
    <property type="protein sequence ID" value="MEJ2902838.1"/>
    <property type="molecule type" value="Genomic_DNA"/>
</dbReference>
<comment type="caution">
    <text evidence="8">The sequence shown here is derived from an EMBL/GenBank/DDBJ whole genome shotgun (WGS) entry which is preliminary data.</text>
</comment>
<dbReference type="InterPro" id="IPR041711">
    <property type="entry name" value="Met-tRNA-FMT_N"/>
</dbReference>
<dbReference type="PANTHER" id="PTHR11138">
    <property type="entry name" value="METHIONYL-TRNA FORMYLTRANSFERASE"/>
    <property type="match status" value="1"/>
</dbReference>
<reference evidence="8 9" key="1">
    <citation type="submission" date="2024-03" db="EMBL/GenBank/DDBJ databases">
        <title>Sequence of Lycoming College Course Isolates.</title>
        <authorList>
            <person name="Plotts O."/>
            <person name="Newman J."/>
        </authorList>
    </citation>
    <scope>NUCLEOTIDE SEQUENCE [LARGE SCALE GENOMIC DNA]</scope>
    <source>
        <strain evidence="8 9">CJB-3</strain>
    </source>
</reference>
<feature type="domain" description="Formyl transferase N-terminal" evidence="6">
    <location>
        <begin position="1"/>
        <end position="178"/>
    </location>
</feature>
<dbReference type="Gene3D" id="3.40.50.12230">
    <property type="match status" value="1"/>
</dbReference>
<comment type="function">
    <text evidence="5">Attaches a formyl group to the free amino group of methionyl-tRNA(fMet). The formyl group appears to play a dual role in the initiator identity of N-formylmethionyl-tRNA by promoting its recognition by IF2 and preventing the misappropriation of this tRNA by the elongation apparatus.</text>
</comment>
<keyword evidence="9" id="KW-1185">Reference proteome</keyword>
<evidence type="ECO:0000256" key="3">
    <source>
        <dbReference type="ARBA" id="ARBA00022679"/>
    </source>
</evidence>
<evidence type="ECO:0000256" key="4">
    <source>
        <dbReference type="ARBA" id="ARBA00022917"/>
    </source>
</evidence>
<keyword evidence="4 5" id="KW-0648">Protein biosynthesis</keyword>
<dbReference type="GO" id="GO:0004479">
    <property type="term" value="F:methionyl-tRNA formyltransferase activity"/>
    <property type="evidence" value="ECO:0007669"/>
    <property type="project" value="UniProtKB-EC"/>
</dbReference>
<evidence type="ECO:0000256" key="5">
    <source>
        <dbReference type="HAMAP-Rule" id="MF_00182"/>
    </source>
</evidence>
<evidence type="ECO:0000256" key="1">
    <source>
        <dbReference type="ARBA" id="ARBA00010699"/>
    </source>
</evidence>
<keyword evidence="3 5" id="KW-0808">Transferase</keyword>
<dbReference type="InterPro" id="IPR005793">
    <property type="entry name" value="Formyl_trans_C"/>
</dbReference>
<dbReference type="SUPFAM" id="SSF50486">
    <property type="entry name" value="FMT C-terminal domain-like"/>
    <property type="match status" value="1"/>
</dbReference>
<comment type="catalytic activity">
    <reaction evidence="5">
        <text>L-methionyl-tRNA(fMet) + (6R)-10-formyltetrahydrofolate = N-formyl-L-methionyl-tRNA(fMet) + (6S)-5,6,7,8-tetrahydrofolate + H(+)</text>
        <dbReference type="Rhea" id="RHEA:24380"/>
        <dbReference type="Rhea" id="RHEA-COMP:9952"/>
        <dbReference type="Rhea" id="RHEA-COMP:9953"/>
        <dbReference type="ChEBI" id="CHEBI:15378"/>
        <dbReference type="ChEBI" id="CHEBI:57453"/>
        <dbReference type="ChEBI" id="CHEBI:78530"/>
        <dbReference type="ChEBI" id="CHEBI:78844"/>
        <dbReference type="ChEBI" id="CHEBI:195366"/>
        <dbReference type="EC" id="2.1.2.9"/>
    </reaction>
</comment>
<dbReference type="CDD" id="cd08646">
    <property type="entry name" value="FMT_core_Met-tRNA-FMT_N"/>
    <property type="match status" value="1"/>
</dbReference>
<name>A0ABU8NNP0_9SPHI</name>
<evidence type="ECO:0000256" key="2">
    <source>
        <dbReference type="ARBA" id="ARBA00012261"/>
    </source>
</evidence>
<dbReference type="NCBIfam" id="TIGR00460">
    <property type="entry name" value="fmt"/>
    <property type="match status" value="1"/>
</dbReference>
<dbReference type="PANTHER" id="PTHR11138:SF5">
    <property type="entry name" value="METHIONYL-TRNA FORMYLTRANSFERASE, MITOCHONDRIAL"/>
    <property type="match status" value="1"/>
</dbReference>
<feature type="domain" description="Formyl transferase C-terminal" evidence="7">
    <location>
        <begin position="203"/>
        <end position="300"/>
    </location>
</feature>
<dbReference type="InterPro" id="IPR044135">
    <property type="entry name" value="Met-tRNA-FMT_C"/>
</dbReference>
<dbReference type="Pfam" id="PF00551">
    <property type="entry name" value="Formyl_trans_N"/>
    <property type="match status" value="1"/>
</dbReference>
<comment type="similarity">
    <text evidence="1 5">Belongs to the Fmt family.</text>
</comment>
<protein>
    <recommendedName>
        <fullName evidence="2 5">Methionyl-tRNA formyltransferase</fullName>
        <ecNumber evidence="2 5">2.1.2.9</ecNumber>
    </recommendedName>
</protein>
<evidence type="ECO:0000313" key="8">
    <source>
        <dbReference type="EMBL" id="MEJ2902838.1"/>
    </source>
</evidence>
<gene>
    <name evidence="5 8" type="primary">fmt</name>
    <name evidence="8" type="ORF">WAE58_10400</name>
</gene>